<dbReference type="Pfam" id="PF00560">
    <property type="entry name" value="LRR_1"/>
    <property type="match status" value="1"/>
</dbReference>
<dbReference type="InterPro" id="IPR001611">
    <property type="entry name" value="Leu-rich_rpt"/>
</dbReference>
<reference evidence="6" key="2">
    <citation type="submission" date="2023-11" db="UniProtKB">
        <authorList>
            <consortium name="WormBaseParasite"/>
        </authorList>
    </citation>
    <scope>IDENTIFICATION</scope>
</reference>
<dbReference type="AlphaFoldDB" id="A0AA85IUZ8"/>
<feature type="transmembrane region" description="Helical" evidence="3">
    <location>
        <begin position="512"/>
        <end position="538"/>
    </location>
</feature>
<keyword evidence="3" id="KW-0812">Transmembrane</keyword>
<dbReference type="SUPFAM" id="SSF52058">
    <property type="entry name" value="L domain-like"/>
    <property type="match status" value="1"/>
</dbReference>
<accession>A0AA85IUZ8</accession>
<evidence type="ECO:0000256" key="1">
    <source>
        <dbReference type="ARBA" id="ARBA00022614"/>
    </source>
</evidence>
<evidence type="ECO:0000256" key="3">
    <source>
        <dbReference type="SAM" id="Phobius"/>
    </source>
</evidence>
<evidence type="ECO:0000256" key="2">
    <source>
        <dbReference type="ARBA" id="ARBA00022737"/>
    </source>
</evidence>
<sequence>MQISIILMIPLLLNIPLSFTQRNFPAVNNEPCPSMCKCSINPISENNSDSMFNMPGKIKSVHKDKKNNYFYYSILATCWITSDLISLDCTSKWSVLHLQILNDGKEYSGALKYPKNVQIQPSTDLFHKCKSIERLAIWENNQINYLPSSLFKPLIHLTRLIIQLPTLHRLPDHFLLFMPRLNFLMVSKSSQLTQISQKTFEPCPRHLKTIWLYGNGLGDSLTVGLFHACDLYELWLGENKLRWMPVGSLNGLTNLKHLRLNNNQLHGSLEEVFGVYVAGIRLPEDNESHSRQYSALSDVRMLKLLDLSYNKIKSIEGYQWSSLCSVENNEGLCYLEELRLEHNELVYLGPYAFNGLPRLRKLTLSDNTKLYTPESIMSLTLSLHSLSFSTNYLYEVLITVRSDTLEERDTTTTTLNICQPSLTDSRMLLHKMDKSLRSIILQINRHSCHKQGEWDRELSTQKTVYNVVSDQPLCVSNGHNTQVRDNIVSNESSSNHQSTVMSYVKQSTEMELASLFVGLICFGVILGSSVVLITWYFTKPRKSTRKQKFKNRQQKQNRISENFLPLSQITPNHNQPTHRNVLHTSNYIYPYHQMCYTPNFQSTGSSMISPLVNRNSCCQLPPNNLILQQTSNQKHSYNQSRGTSSSKIKFAQSLSKTSAVVSSPGRMMMMMTKQPDLLPLCSLPTMETSVISESVYSLVTQTSSTSKMK</sequence>
<dbReference type="Proteomes" id="UP000050795">
    <property type="component" value="Unassembled WGS sequence"/>
</dbReference>
<dbReference type="WBParaSite" id="TREG1_112570.1">
    <property type="protein sequence ID" value="TREG1_112570.1"/>
    <property type="gene ID" value="TREG1_112570"/>
</dbReference>
<dbReference type="InterPro" id="IPR003591">
    <property type="entry name" value="Leu-rich_rpt_typical-subtyp"/>
</dbReference>
<evidence type="ECO:0000313" key="6">
    <source>
        <dbReference type="WBParaSite" id="TREG1_112570.1"/>
    </source>
</evidence>
<dbReference type="SMART" id="SM00369">
    <property type="entry name" value="LRR_TYP"/>
    <property type="match status" value="4"/>
</dbReference>
<proteinExistence type="predicted"/>
<evidence type="ECO:0008006" key="7">
    <source>
        <dbReference type="Google" id="ProtNLM"/>
    </source>
</evidence>
<dbReference type="InterPro" id="IPR050333">
    <property type="entry name" value="SLRP"/>
</dbReference>
<keyword evidence="4" id="KW-0732">Signal</keyword>
<dbReference type="PROSITE" id="PS51450">
    <property type="entry name" value="LRR"/>
    <property type="match status" value="1"/>
</dbReference>
<feature type="signal peptide" evidence="4">
    <location>
        <begin position="1"/>
        <end position="20"/>
    </location>
</feature>
<reference evidence="5" key="1">
    <citation type="submission" date="2022-06" db="EMBL/GenBank/DDBJ databases">
        <authorList>
            <person name="Berger JAMES D."/>
            <person name="Berger JAMES D."/>
        </authorList>
    </citation>
    <scope>NUCLEOTIDE SEQUENCE [LARGE SCALE GENOMIC DNA]</scope>
</reference>
<keyword evidence="3" id="KW-0472">Membrane</keyword>
<keyword evidence="3" id="KW-1133">Transmembrane helix</keyword>
<keyword evidence="5" id="KW-1185">Reference proteome</keyword>
<evidence type="ECO:0000313" key="5">
    <source>
        <dbReference type="Proteomes" id="UP000050795"/>
    </source>
</evidence>
<dbReference type="PANTHER" id="PTHR45712:SF22">
    <property type="entry name" value="INSULIN-LIKE GROWTH FACTOR-BINDING PROTEIN COMPLEX ACID LABILE SUBUNIT"/>
    <property type="match status" value="1"/>
</dbReference>
<dbReference type="Gene3D" id="3.80.10.10">
    <property type="entry name" value="Ribonuclease Inhibitor"/>
    <property type="match status" value="2"/>
</dbReference>
<feature type="chain" id="PRO_5041735943" description="LRRNT domain-containing protein" evidence="4">
    <location>
        <begin position="21"/>
        <end position="709"/>
    </location>
</feature>
<organism evidence="5 6">
    <name type="scientific">Trichobilharzia regenti</name>
    <name type="common">Nasal bird schistosome</name>
    <dbReference type="NCBI Taxonomy" id="157069"/>
    <lineage>
        <taxon>Eukaryota</taxon>
        <taxon>Metazoa</taxon>
        <taxon>Spiralia</taxon>
        <taxon>Lophotrochozoa</taxon>
        <taxon>Platyhelminthes</taxon>
        <taxon>Trematoda</taxon>
        <taxon>Digenea</taxon>
        <taxon>Strigeidida</taxon>
        <taxon>Schistosomatoidea</taxon>
        <taxon>Schistosomatidae</taxon>
        <taxon>Trichobilharzia</taxon>
    </lineage>
</organism>
<dbReference type="PANTHER" id="PTHR45712">
    <property type="entry name" value="AGAP008170-PA"/>
    <property type="match status" value="1"/>
</dbReference>
<name>A0AA85IUZ8_TRIRE</name>
<keyword evidence="1" id="KW-0433">Leucine-rich repeat</keyword>
<dbReference type="InterPro" id="IPR032675">
    <property type="entry name" value="LRR_dom_sf"/>
</dbReference>
<protein>
    <recommendedName>
        <fullName evidence="7">LRRNT domain-containing protein</fullName>
    </recommendedName>
</protein>
<evidence type="ECO:0000256" key="4">
    <source>
        <dbReference type="SAM" id="SignalP"/>
    </source>
</evidence>
<keyword evidence="2" id="KW-0677">Repeat</keyword>